<proteinExistence type="predicted"/>
<accession>A0A1G8PYV7</accession>
<sequence>MGQLQSAHVQFAHESAHPSHAHWAWLQVGQSHSEQSHCAHESVQWAHLHLSHSS</sequence>
<dbReference type="EMBL" id="FNET01000001">
    <property type="protein sequence ID" value="SDI97637.1"/>
    <property type="molecule type" value="Genomic_DNA"/>
</dbReference>
<evidence type="ECO:0000313" key="1">
    <source>
        <dbReference type="EMBL" id="SDI97637.1"/>
    </source>
</evidence>
<protein>
    <submittedName>
        <fullName evidence="1">Uncharacterized protein</fullName>
    </submittedName>
</protein>
<organism evidence="1 2">
    <name type="scientific">Lentzea albidocapillata subsp. violacea</name>
    <dbReference type="NCBI Taxonomy" id="128104"/>
    <lineage>
        <taxon>Bacteria</taxon>
        <taxon>Bacillati</taxon>
        <taxon>Actinomycetota</taxon>
        <taxon>Actinomycetes</taxon>
        <taxon>Pseudonocardiales</taxon>
        <taxon>Pseudonocardiaceae</taxon>
        <taxon>Lentzea</taxon>
    </lineage>
</organism>
<dbReference type="AlphaFoldDB" id="A0A1G8PYV7"/>
<name>A0A1G8PYV7_9PSEU</name>
<gene>
    <name evidence="1" type="ORF">SAMN04488074_101188</name>
</gene>
<evidence type="ECO:0000313" key="2">
    <source>
        <dbReference type="Proteomes" id="UP000199682"/>
    </source>
</evidence>
<dbReference type="Proteomes" id="UP000199682">
    <property type="component" value="Unassembled WGS sequence"/>
</dbReference>
<reference evidence="2" key="1">
    <citation type="submission" date="2016-10" db="EMBL/GenBank/DDBJ databases">
        <authorList>
            <person name="Varghese N."/>
            <person name="Submissions S."/>
        </authorList>
    </citation>
    <scope>NUCLEOTIDE SEQUENCE [LARGE SCALE GENOMIC DNA]</scope>
    <source>
        <strain evidence="2">DSM 44796</strain>
    </source>
</reference>